<name>A0A9P3H047_9FUNG</name>
<evidence type="ECO:0000259" key="3">
    <source>
        <dbReference type="Pfam" id="PF10021"/>
    </source>
</evidence>
<feature type="chain" id="PRO_5040482461" description="Microbial-type PARG catalytic domain-containing protein" evidence="2">
    <location>
        <begin position="32"/>
        <end position="862"/>
    </location>
</feature>
<comment type="caution">
    <text evidence="4">The sequence shown here is derived from an EMBL/GenBank/DDBJ whole genome shotgun (WGS) entry which is preliminary data.</text>
</comment>
<feature type="domain" description="Microbial-type PARG catalytic" evidence="3">
    <location>
        <begin position="259"/>
        <end position="396"/>
    </location>
</feature>
<dbReference type="InterPro" id="IPR019261">
    <property type="entry name" value="PARG_cat_microbial"/>
</dbReference>
<feature type="compositionally biased region" description="Acidic residues" evidence="1">
    <location>
        <begin position="716"/>
        <end position="727"/>
    </location>
</feature>
<evidence type="ECO:0000313" key="4">
    <source>
        <dbReference type="EMBL" id="GJJ67881.1"/>
    </source>
</evidence>
<dbReference type="Pfam" id="PF10021">
    <property type="entry name" value="PARG_cat_microb"/>
    <property type="match status" value="1"/>
</dbReference>
<dbReference type="Proteomes" id="UP000827284">
    <property type="component" value="Unassembled WGS sequence"/>
</dbReference>
<feature type="region of interest" description="Disordered" evidence="1">
    <location>
        <begin position="30"/>
        <end position="57"/>
    </location>
</feature>
<proteinExistence type="predicted"/>
<dbReference type="InterPro" id="IPR043472">
    <property type="entry name" value="Macro_dom-like"/>
</dbReference>
<sequence length="862" mass="95967">MVAVIPFRWSHILLLFLFLVTLLTLSRIASTNSPPSTRRRGLGTNTSSNSSNRRRTKVAAAVAAPAGHHFLQEEQHLRNRNAQILQDLDENDSQLMEISCTDPLYSSSASSWLSLSDPSTPRDELSLQQQDFEKELALEIQHQLARHPVDATVLNESPSALERHLARKLRYQKRLMSAHRASLQQQQLQSTFSYSSQECVAWRARQQRQQQKEHSGYARKQLEHSSSLSGSSPDAALTRFQQFHPNRRDLDARSVFAGTLNALAQKRYTDPNGYVVELDPIKVMAGSRRANAYQNDDIHVLVLDMQWDPEVTVVVGNVLDETVRLREEGYRPVMLSVANPEVPGGDYHLDSAVDVEADLFRRTTLHQCLDQEPRRSRFYPLSEFGGVYCPNQAVFRHGLDRENEFMDRFEWISVVSVPPIPKLETREKEGGLGVQFMEGEDDKLRRNILAAMKVGVSQGHDALILPPHGTDRGQNPSEAIAAIYRSVIGRDFMGGRKRFQTYKKIVMVLDPEQADKIVNETSSYRPTQPPPSPVVETPLPVEGENGDDNVASESQDDESVTNTPGKENDDTSGILRRRGVSDSSSTNEEDNSDGEYENDGEQDEEGPNSRSVVDDTDADADVDADTDPDADVDADTDPDPDADVDADTDVDADPDADADADTELNEINEMESDEDEQVQREEEEEEALAANISVLDEEVSESEALIEEQLLKEDAELSDEDLDEDLNEGAALLLGSSEASLESSDLSQQDEDDEGDQLHDPEDVKATETSEQSDKTNEDLEEDGESELAGEEEQQQEEVPFVPITETVREVFERMLEQRSLLIVKNRARGILEPEDLSANKTLALNGTESSSSVVSTPLPTA</sequence>
<feature type="compositionally biased region" description="Low complexity" evidence="1">
    <location>
        <begin position="728"/>
        <end position="747"/>
    </location>
</feature>
<feature type="region of interest" description="Disordered" evidence="1">
    <location>
        <begin position="205"/>
        <end position="234"/>
    </location>
</feature>
<dbReference type="AlphaFoldDB" id="A0A9P3H047"/>
<organism evidence="4 5">
    <name type="scientific">Entomortierella parvispora</name>
    <dbReference type="NCBI Taxonomy" id="205924"/>
    <lineage>
        <taxon>Eukaryota</taxon>
        <taxon>Fungi</taxon>
        <taxon>Fungi incertae sedis</taxon>
        <taxon>Mucoromycota</taxon>
        <taxon>Mortierellomycotina</taxon>
        <taxon>Mortierellomycetes</taxon>
        <taxon>Mortierellales</taxon>
        <taxon>Mortierellaceae</taxon>
        <taxon>Entomortierella</taxon>
    </lineage>
</organism>
<feature type="compositionally biased region" description="Acidic residues" evidence="1">
    <location>
        <begin position="695"/>
        <end position="706"/>
    </location>
</feature>
<feature type="compositionally biased region" description="Acidic residues" evidence="1">
    <location>
        <begin position="587"/>
        <end position="606"/>
    </location>
</feature>
<feature type="region of interest" description="Disordered" evidence="1">
    <location>
        <begin position="521"/>
        <end position="802"/>
    </location>
</feature>
<feature type="compositionally biased region" description="Basic and acidic residues" evidence="1">
    <location>
        <begin position="756"/>
        <end position="778"/>
    </location>
</feature>
<feature type="region of interest" description="Disordered" evidence="1">
    <location>
        <begin position="843"/>
        <end position="862"/>
    </location>
</feature>
<dbReference type="EMBL" id="BQFW01000001">
    <property type="protein sequence ID" value="GJJ67881.1"/>
    <property type="molecule type" value="Genomic_DNA"/>
</dbReference>
<evidence type="ECO:0000313" key="5">
    <source>
        <dbReference type="Proteomes" id="UP000827284"/>
    </source>
</evidence>
<dbReference type="OrthoDB" id="2440523at2759"/>
<accession>A0A9P3H047</accession>
<keyword evidence="2" id="KW-0732">Signal</keyword>
<protein>
    <recommendedName>
        <fullName evidence="3">Microbial-type PARG catalytic domain-containing protein</fullName>
    </recommendedName>
</protein>
<dbReference type="PANTHER" id="PTHR35596:SF1">
    <property type="entry name" value="MICROBIAL-TYPE PARG CATALYTIC DOMAIN-CONTAINING PROTEIN"/>
    <property type="match status" value="1"/>
</dbReference>
<keyword evidence="5" id="KW-1185">Reference proteome</keyword>
<feature type="signal peptide" evidence="2">
    <location>
        <begin position="1"/>
        <end position="31"/>
    </location>
</feature>
<dbReference type="PANTHER" id="PTHR35596">
    <property type="entry name" value="DUF2263 DOMAIN-CONTAINING PROTEIN"/>
    <property type="match status" value="1"/>
</dbReference>
<dbReference type="Gene3D" id="3.40.220.10">
    <property type="entry name" value="Leucine Aminopeptidase, subunit E, domain 1"/>
    <property type="match status" value="1"/>
</dbReference>
<feature type="compositionally biased region" description="Acidic residues" evidence="1">
    <location>
        <begin position="779"/>
        <end position="796"/>
    </location>
</feature>
<feature type="compositionally biased region" description="Acidic residues" evidence="1">
    <location>
        <begin position="614"/>
        <end position="687"/>
    </location>
</feature>
<gene>
    <name evidence="4" type="ORF">EMPS_00227</name>
</gene>
<feature type="compositionally biased region" description="Basic and acidic residues" evidence="1">
    <location>
        <begin position="210"/>
        <end position="223"/>
    </location>
</feature>
<evidence type="ECO:0000256" key="2">
    <source>
        <dbReference type="SAM" id="SignalP"/>
    </source>
</evidence>
<reference evidence="4" key="2">
    <citation type="journal article" date="2022" name="Microbiol. Resour. Announc.">
        <title>Whole-Genome Sequence of Entomortierella parvispora E1425, a Mucoromycotan Fungus Associated with Burkholderiaceae-Related Endosymbiotic Bacteria.</title>
        <authorList>
            <person name="Herlambang A."/>
            <person name="Guo Y."/>
            <person name="Takashima Y."/>
            <person name="Narisawa K."/>
            <person name="Ohta H."/>
            <person name="Nishizawa T."/>
        </authorList>
    </citation>
    <scope>NUCLEOTIDE SEQUENCE</scope>
    <source>
        <strain evidence="4">E1425</strain>
    </source>
</reference>
<reference evidence="4" key="1">
    <citation type="submission" date="2021-11" db="EMBL/GenBank/DDBJ databases">
        <authorList>
            <person name="Herlambang A."/>
            <person name="Guo Y."/>
            <person name="Takashima Y."/>
            <person name="Nishizawa T."/>
        </authorList>
    </citation>
    <scope>NUCLEOTIDE SEQUENCE</scope>
    <source>
        <strain evidence="4">E1425</strain>
    </source>
</reference>
<evidence type="ECO:0000256" key="1">
    <source>
        <dbReference type="SAM" id="MobiDB-lite"/>
    </source>
</evidence>